<proteinExistence type="predicted"/>
<comment type="caution">
    <text evidence="2">The sequence shown here is derived from an EMBL/GenBank/DDBJ whole genome shotgun (WGS) entry which is preliminary data.</text>
</comment>
<feature type="region of interest" description="Disordered" evidence="1">
    <location>
        <begin position="52"/>
        <end position="79"/>
    </location>
</feature>
<evidence type="ECO:0000313" key="3">
    <source>
        <dbReference type="Proteomes" id="UP001189429"/>
    </source>
</evidence>
<feature type="compositionally biased region" description="Basic and acidic residues" evidence="1">
    <location>
        <begin position="61"/>
        <end position="72"/>
    </location>
</feature>
<evidence type="ECO:0000313" key="2">
    <source>
        <dbReference type="EMBL" id="CAK0895303.1"/>
    </source>
</evidence>
<gene>
    <name evidence="2" type="ORF">PCOR1329_LOCUS74084</name>
</gene>
<dbReference type="EMBL" id="CAUYUJ010020019">
    <property type="protein sequence ID" value="CAK0895303.1"/>
    <property type="molecule type" value="Genomic_DNA"/>
</dbReference>
<evidence type="ECO:0008006" key="4">
    <source>
        <dbReference type="Google" id="ProtNLM"/>
    </source>
</evidence>
<protein>
    <recommendedName>
        <fullName evidence="4">20 kDa nuclear cap-binding protein</fullName>
    </recommendedName>
</protein>
<dbReference type="Proteomes" id="UP001189429">
    <property type="component" value="Unassembled WGS sequence"/>
</dbReference>
<evidence type="ECO:0000256" key="1">
    <source>
        <dbReference type="SAM" id="MobiDB-lite"/>
    </source>
</evidence>
<keyword evidence="3" id="KW-1185">Reference proteome</keyword>
<feature type="non-terminal residue" evidence="2">
    <location>
        <position position="79"/>
    </location>
</feature>
<name>A0ABN9XAN5_9DINO</name>
<sequence length="79" mass="9034">DASGPENKQIYDNVWAYGAMRQRKCYVEMDPDGSEDTEFALGLDRDLGAHVHSQWAPDQDYGNRTRTRDYGNRGHGNRT</sequence>
<reference evidence="2" key="1">
    <citation type="submission" date="2023-10" db="EMBL/GenBank/DDBJ databases">
        <authorList>
            <person name="Chen Y."/>
            <person name="Shah S."/>
            <person name="Dougan E. K."/>
            <person name="Thang M."/>
            <person name="Chan C."/>
        </authorList>
    </citation>
    <scope>NUCLEOTIDE SEQUENCE [LARGE SCALE GENOMIC DNA]</scope>
</reference>
<organism evidence="2 3">
    <name type="scientific">Prorocentrum cordatum</name>
    <dbReference type="NCBI Taxonomy" id="2364126"/>
    <lineage>
        <taxon>Eukaryota</taxon>
        <taxon>Sar</taxon>
        <taxon>Alveolata</taxon>
        <taxon>Dinophyceae</taxon>
        <taxon>Prorocentrales</taxon>
        <taxon>Prorocentraceae</taxon>
        <taxon>Prorocentrum</taxon>
    </lineage>
</organism>
<feature type="non-terminal residue" evidence="2">
    <location>
        <position position="1"/>
    </location>
</feature>
<accession>A0ABN9XAN5</accession>